<comment type="caution">
    <text evidence="2">The sequence shown here is derived from an EMBL/GenBank/DDBJ whole genome shotgun (WGS) entry which is preliminary data.</text>
</comment>
<proteinExistence type="predicted"/>
<sequence>MGADAGTARGQWRCGSQKLVVPPRLRPSFVRRAVCCGEPPSARPPFSLTHSLCQVLLLSCCLLSCHIFSFLFSFFFTEWTPSLISSGHLVSASWVCVHALYICPTHSASYTLYHRSRLCALRHLPHGAVQFTAYAYRE</sequence>
<keyword evidence="3" id="KW-1185">Reference proteome</keyword>
<keyword evidence="1" id="KW-1133">Transmembrane helix</keyword>
<keyword evidence="1" id="KW-0812">Transmembrane</keyword>
<dbReference type="EMBL" id="CAOQHR010000006">
    <property type="protein sequence ID" value="CAI6336071.1"/>
    <property type="molecule type" value="Genomic_DNA"/>
</dbReference>
<dbReference type="AlphaFoldDB" id="A0A9W4UJK7"/>
<evidence type="ECO:0000256" key="1">
    <source>
        <dbReference type="SAM" id="Phobius"/>
    </source>
</evidence>
<feature type="transmembrane region" description="Helical" evidence="1">
    <location>
        <begin position="89"/>
        <end position="113"/>
    </location>
</feature>
<name>A0A9W4UJK7_9PLEO</name>
<protein>
    <submittedName>
        <fullName evidence="2">Uncharacterized protein</fullName>
    </submittedName>
</protein>
<keyword evidence="1" id="KW-0472">Membrane</keyword>
<organism evidence="2 3">
    <name type="scientific">Periconia digitata</name>
    <dbReference type="NCBI Taxonomy" id="1303443"/>
    <lineage>
        <taxon>Eukaryota</taxon>
        <taxon>Fungi</taxon>
        <taxon>Dikarya</taxon>
        <taxon>Ascomycota</taxon>
        <taxon>Pezizomycotina</taxon>
        <taxon>Dothideomycetes</taxon>
        <taxon>Pleosporomycetidae</taxon>
        <taxon>Pleosporales</taxon>
        <taxon>Massarineae</taxon>
        <taxon>Periconiaceae</taxon>
        <taxon>Periconia</taxon>
    </lineage>
</organism>
<evidence type="ECO:0000313" key="3">
    <source>
        <dbReference type="Proteomes" id="UP001152607"/>
    </source>
</evidence>
<gene>
    <name evidence="2" type="ORF">PDIGIT_LOCUS9161</name>
</gene>
<feature type="transmembrane region" description="Helical" evidence="1">
    <location>
        <begin position="55"/>
        <end position="77"/>
    </location>
</feature>
<reference evidence="2" key="1">
    <citation type="submission" date="2023-01" db="EMBL/GenBank/DDBJ databases">
        <authorList>
            <person name="Van Ghelder C."/>
            <person name="Rancurel C."/>
        </authorList>
    </citation>
    <scope>NUCLEOTIDE SEQUENCE</scope>
    <source>
        <strain evidence="2">CNCM I-4278</strain>
    </source>
</reference>
<evidence type="ECO:0000313" key="2">
    <source>
        <dbReference type="EMBL" id="CAI6336071.1"/>
    </source>
</evidence>
<accession>A0A9W4UJK7</accession>
<dbReference type="Proteomes" id="UP001152607">
    <property type="component" value="Unassembled WGS sequence"/>
</dbReference>